<evidence type="ECO:0000259" key="2">
    <source>
        <dbReference type="Pfam" id="PF01627"/>
    </source>
</evidence>
<dbReference type="GeneID" id="50230024"/>
<name>A0A7Z1MH45_9VIBR</name>
<dbReference type="Gene3D" id="1.20.120.160">
    <property type="entry name" value="HPT domain"/>
    <property type="match status" value="1"/>
</dbReference>
<organism evidence="3">
    <name type="scientific">Vibrio cyclitrophicus</name>
    <dbReference type="NCBI Taxonomy" id="47951"/>
    <lineage>
        <taxon>Bacteria</taxon>
        <taxon>Pseudomonadati</taxon>
        <taxon>Pseudomonadota</taxon>
        <taxon>Gammaproteobacteria</taxon>
        <taxon>Vibrionales</taxon>
        <taxon>Vibrionaceae</taxon>
        <taxon>Vibrio</taxon>
    </lineage>
</organism>
<dbReference type="EMBL" id="MDBS01000038">
    <property type="protein sequence ID" value="PMP27296.1"/>
    <property type="molecule type" value="Genomic_DNA"/>
</dbReference>
<dbReference type="AlphaFoldDB" id="A0A7Z1MH45"/>
<dbReference type="Pfam" id="PF01627">
    <property type="entry name" value="Hpt"/>
    <property type="match status" value="1"/>
</dbReference>
<dbReference type="GO" id="GO:0004672">
    <property type="term" value="F:protein kinase activity"/>
    <property type="evidence" value="ECO:0007669"/>
    <property type="project" value="UniProtKB-ARBA"/>
</dbReference>
<gene>
    <name evidence="3" type="ORF">BCS90_22410</name>
</gene>
<reference evidence="3" key="2">
    <citation type="journal article" date="2018" name="Nature">
        <title>A major lineage of non-tailed dsDNA viruses as unrecognized killers of marine bacteria.</title>
        <authorList>
            <person name="Kauffman K.M."/>
            <person name="Hussain F.A."/>
            <person name="Yang J."/>
            <person name="Arevalo P."/>
            <person name="Brown J.M."/>
            <person name="Chang W.K."/>
            <person name="VanInsberghe D."/>
            <person name="Elsherbini J."/>
            <person name="Sharma R.S."/>
            <person name="Cutler M.B."/>
            <person name="Kelly L."/>
            <person name="Polz M.F."/>
        </authorList>
    </citation>
    <scope>NUCLEOTIDE SEQUENCE</scope>
    <source>
        <strain evidence="3">10N.222.46.E12</strain>
    </source>
</reference>
<feature type="domain" description="HPt" evidence="2">
    <location>
        <begin position="48"/>
        <end position="123"/>
    </location>
</feature>
<reference evidence="3" key="1">
    <citation type="submission" date="2016-07" db="EMBL/GenBank/DDBJ databases">
        <authorList>
            <person name="Kauffman K."/>
            <person name="Arevalo P."/>
            <person name="Polz M.F."/>
        </authorList>
    </citation>
    <scope>NUCLEOTIDE SEQUENCE</scope>
    <source>
        <strain evidence="3">10N.222.46.E12</strain>
    </source>
</reference>
<evidence type="ECO:0000256" key="1">
    <source>
        <dbReference type="ARBA" id="ARBA00023012"/>
    </source>
</evidence>
<dbReference type="InterPro" id="IPR008207">
    <property type="entry name" value="Sig_transdc_His_kin_Hpt_dom"/>
</dbReference>
<sequence>MNNSTLASETSAGLNEQANAQLADTELVDESILEQMIRDTSAEIIPILIDHYVEESQIRLAAVRQAAKNNDIQALEFEVHTVGSTALALGNRPLSVLARTLEKQCLEQKHDEVFLRVDELLELAERSIKALLKRKDQGFG</sequence>
<dbReference type="SUPFAM" id="SSF47226">
    <property type="entry name" value="Histidine-containing phosphotransfer domain, HPT domain"/>
    <property type="match status" value="1"/>
</dbReference>
<protein>
    <submittedName>
        <fullName evidence="3">Phosphorelay protein LuxU</fullName>
    </submittedName>
</protein>
<comment type="caution">
    <text evidence="3">The sequence shown here is derived from an EMBL/GenBank/DDBJ whole genome shotgun (WGS) entry which is preliminary data.</text>
</comment>
<proteinExistence type="predicted"/>
<keyword evidence="1" id="KW-0902">Two-component regulatory system</keyword>
<accession>A0A7Z1MH45</accession>
<evidence type="ECO:0000313" key="3">
    <source>
        <dbReference type="EMBL" id="PMP27296.1"/>
    </source>
</evidence>
<dbReference type="RefSeq" id="WP_010440937.1">
    <property type="nucleotide sequence ID" value="NZ_AP025480.1"/>
</dbReference>
<dbReference type="GO" id="GO:0000160">
    <property type="term" value="P:phosphorelay signal transduction system"/>
    <property type="evidence" value="ECO:0007669"/>
    <property type="project" value="UniProtKB-KW"/>
</dbReference>
<dbReference type="InterPro" id="IPR036641">
    <property type="entry name" value="HPT_dom_sf"/>
</dbReference>